<dbReference type="Pfam" id="PF04827">
    <property type="entry name" value="Plant_tran"/>
    <property type="match status" value="1"/>
</dbReference>
<gene>
    <name evidence="1" type="ORF">Tco_0991001</name>
</gene>
<accession>A0ABQ5EZQ8</accession>
<keyword evidence="2" id="KW-1185">Reference proteome</keyword>
<sequence length="279" mass="31935">MDDEAEVNSLDFNFFKDAALLIQASTSTIRRNPRNHIVRNRHGAHDRLVKAYFAEELLYDDYFFRKRFRMSRPLFTRIVRDLTDNCPFFQQGYDAVGKAGISALVKCTSAVRQLAYGAVPDALDEYLQIGDKTSRDCLMAFCNGVMELYGKEFLRKPTQTDVEKLYAFHEEKHGFPGMFGSIDCTKWPWAQCPTAYRAQFSRGDSGSEPFILLEAVASQDLWIWHAFFGVAGLNNDINVLRQSRVLNDLKVGKAPKVPFVANDVNYKWGYYLTDGIYPE</sequence>
<dbReference type="PANTHER" id="PTHR47150">
    <property type="entry name" value="OS12G0169200 PROTEIN"/>
    <property type="match status" value="1"/>
</dbReference>
<dbReference type="Proteomes" id="UP001151760">
    <property type="component" value="Unassembled WGS sequence"/>
</dbReference>
<name>A0ABQ5EZQ8_9ASTR</name>
<organism evidence="1 2">
    <name type="scientific">Tanacetum coccineum</name>
    <dbReference type="NCBI Taxonomy" id="301880"/>
    <lineage>
        <taxon>Eukaryota</taxon>
        <taxon>Viridiplantae</taxon>
        <taxon>Streptophyta</taxon>
        <taxon>Embryophyta</taxon>
        <taxon>Tracheophyta</taxon>
        <taxon>Spermatophyta</taxon>
        <taxon>Magnoliopsida</taxon>
        <taxon>eudicotyledons</taxon>
        <taxon>Gunneridae</taxon>
        <taxon>Pentapetalae</taxon>
        <taxon>asterids</taxon>
        <taxon>campanulids</taxon>
        <taxon>Asterales</taxon>
        <taxon>Asteraceae</taxon>
        <taxon>Asteroideae</taxon>
        <taxon>Anthemideae</taxon>
        <taxon>Anthemidinae</taxon>
        <taxon>Tanacetum</taxon>
    </lineage>
</organism>
<protein>
    <submittedName>
        <fullName evidence="1">ALP1-like protein</fullName>
    </submittedName>
</protein>
<dbReference type="PANTHER" id="PTHR47150:SF4">
    <property type="entry name" value="HARBINGER TRANSPOSASE-DERIVED PROTEIN-RELATED"/>
    <property type="match status" value="1"/>
</dbReference>
<comment type="caution">
    <text evidence="1">The sequence shown here is derived from an EMBL/GenBank/DDBJ whole genome shotgun (WGS) entry which is preliminary data.</text>
</comment>
<dbReference type="EMBL" id="BQNB010016801">
    <property type="protein sequence ID" value="GJT55947.1"/>
    <property type="molecule type" value="Genomic_DNA"/>
</dbReference>
<reference evidence="1" key="2">
    <citation type="submission" date="2022-01" db="EMBL/GenBank/DDBJ databases">
        <authorList>
            <person name="Yamashiro T."/>
            <person name="Shiraishi A."/>
            <person name="Satake H."/>
            <person name="Nakayama K."/>
        </authorList>
    </citation>
    <scope>NUCLEOTIDE SEQUENCE</scope>
</reference>
<dbReference type="InterPro" id="IPR006912">
    <property type="entry name" value="Harbinger_derived_prot"/>
</dbReference>
<evidence type="ECO:0000313" key="1">
    <source>
        <dbReference type="EMBL" id="GJT55947.1"/>
    </source>
</evidence>
<proteinExistence type="predicted"/>
<reference evidence="1" key="1">
    <citation type="journal article" date="2022" name="Int. J. Mol. Sci.">
        <title>Draft Genome of Tanacetum Coccineum: Genomic Comparison of Closely Related Tanacetum-Family Plants.</title>
        <authorList>
            <person name="Yamashiro T."/>
            <person name="Shiraishi A."/>
            <person name="Nakayama K."/>
            <person name="Satake H."/>
        </authorList>
    </citation>
    <scope>NUCLEOTIDE SEQUENCE</scope>
</reference>
<evidence type="ECO:0000313" key="2">
    <source>
        <dbReference type="Proteomes" id="UP001151760"/>
    </source>
</evidence>